<keyword evidence="2" id="KW-1185">Reference proteome</keyword>
<gene>
    <name evidence="1" type="ORF">H9660_03605</name>
</gene>
<dbReference type="EMBL" id="JACSQZ010000008">
    <property type="protein sequence ID" value="MBD7914224.1"/>
    <property type="molecule type" value="Genomic_DNA"/>
</dbReference>
<protein>
    <submittedName>
        <fullName evidence="1">Uncharacterized protein</fullName>
    </submittedName>
</protein>
<accession>A0ABR8Q1C7</accession>
<proteinExistence type="predicted"/>
<sequence length="100" mass="11701">MKYVWTWKGQFFGYISKDLLFTKTGKCVGKIDRNNIYDNRGIYIGEVMNNDRLITCISKKNYRGPIAPNCRGTYCGTYTNYVGYVMYAGYEEFPSYESFE</sequence>
<dbReference type="Proteomes" id="UP000640335">
    <property type="component" value="Unassembled WGS sequence"/>
</dbReference>
<name>A0ABR8Q1C7_9CLOT</name>
<evidence type="ECO:0000313" key="1">
    <source>
        <dbReference type="EMBL" id="MBD7914224.1"/>
    </source>
</evidence>
<comment type="caution">
    <text evidence="1">The sequence shown here is derived from an EMBL/GenBank/DDBJ whole genome shotgun (WGS) entry which is preliminary data.</text>
</comment>
<reference evidence="1 2" key="1">
    <citation type="submission" date="2020-08" db="EMBL/GenBank/DDBJ databases">
        <title>A Genomic Blueprint of the Chicken Gut Microbiome.</title>
        <authorList>
            <person name="Gilroy R."/>
            <person name="Ravi A."/>
            <person name="Getino M."/>
            <person name="Pursley I."/>
            <person name="Horton D.L."/>
            <person name="Alikhan N.-F."/>
            <person name="Baker D."/>
            <person name="Gharbi K."/>
            <person name="Hall N."/>
            <person name="Watson M."/>
            <person name="Adriaenssens E.M."/>
            <person name="Foster-Nyarko E."/>
            <person name="Jarju S."/>
            <person name="Secka A."/>
            <person name="Antonio M."/>
            <person name="Oren A."/>
            <person name="Chaudhuri R."/>
            <person name="La Ragione R.M."/>
            <person name="Hildebrand F."/>
            <person name="Pallen M.J."/>
        </authorList>
    </citation>
    <scope>NUCLEOTIDE SEQUENCE [LARGE SCALE GENOMIC DNA]</scope>
    <source>
        <strain evidence="1 2">Sa3CUN1</strain>
    </source>
</reference>
<dbReference type="RefSeq" id="WP_191748653.1">
    <property type="nucleotide sequence ID" value="NZ_JACSQZ010000008.1"/>
</dbReference>
<evidence type="ECO:0000313" key="2">
    <source>
        <dbReference type="Proteomes" id="UP000640335"/>
    </source>
</evidence>
<organism evidence="1 2">
    <name type="scientific">Clostridium gallinarum</name>
    <dbReference type="NCBI Taxonomy" id="2762246"/>
    <lineage>
        <taxon>Bacteria</taxon>
        <taxon>Bacillati</taxon>
        <taxon>Bacillota</taxon>
        <taxon>Clostridia</taxon>
        <taxon>Eubacteriales</taxon>
        <taxon>Clostridiaceae</taxon>
        <taxon>Clostridium</taxon>
    </lineage>
</organism>